<protein>
    <recommendedName>
        <fullName evidence="4">NAD(P)-binding protein</fullName>
    </recommendedName>
</protein>
<dbReference type="PANTHER" id="PTHR43157:SF31">
    <property type="entry name" value="PHOSPHATIDYLINOSITOL-GLYCAN BIOSYNTHESIS CLASS F PROTEIN"/>
    <property type="match status" value="1"/>
</dbReference>
<dbReference type="Gene3D" id="3.40.50.720">
    <property type="entry name" value="NAD(P)-binding Rossmann-like Domain"/>
    <property type="match status" value="1"/>
</dbReference>
<dbReference type="Proteomes" id="UP000053263">
    <property type="component" value="Unassembled WGS sequence"/>
</dbReference>
<dbReference type="InterPro" id="IPR036291">
    <property type="entry name" value="NAD(P)-bd_dom_sf"/>
</dbReference>
<evidence type="ECO:0008006" key="4">
    <source>
        <dbReference type="Google" id="ProtNLM"/>
    </source>
</evidence>
<evidence type="ECO:0000256" key="1">
    <source>
        <dbReference type="ARBA" id="ARBA00023002"/>
    </source>
</evidence>
<evidence type="ECO:0000313" key="3">
    <source>
        <dbReference type="Proteomes" id="UP000053263"/>
    </source>
</evidence>
<dbReference type="OrthoDB" id="542013at2759"/>
<dbReference type="PANTHER" id="PTHR43157">
    <property type="entry name" value="PHOSPHATIDYLINOSITOL-GLYCAN BIOSYNTHESIS CLASS F PROTEIN-RELATED"/>
    <property type="match status" value="1"/>
</dbReference>
<gene>
    <name evidence="2" type="ORF">PLICRDRAFT_180614</name>
</gene>
<organism evidence="2 3">
    <name type="scientific">Plicaturopsis crispa FD-325 SS-3</name>
    <dbReference type="NCBI Taxonomy" id="944288"/>
    <lineage>
        <taxon>Eukaryota</taxon>
        <taxon>Fungi</taxon>
        <taxon>Dikarya</taxon>
        <taxon>Basidiomycota</taxon>
        <taxon>Agaricomycotina</taxon>
        <taxon>Agaricomycetes</taxon>
        <taxon>Agaricomycetidae</taxon>
        <taxon>Amylocorticiales</taxon>
        <taxon>Amylocorticiaceae</taxon>
        <taxon>Plicatura</taxon>
        <taxon>Plicaturopsis crispa</taxon>
    </lineage>
</organism>
<keyword evidence="1" id="KW-0560">Oxidoreductase</keyword>
<keyword evidence="3" id="KW-1185">Reference proteome</keyword>
<evidence type="ECO:0000313" key="2">
    <source>
        <dbReference type="EMBL" id="KII83213.1"/>
    </source>
</evidence>
<dbReference type="Pfam" id="PF00106">
    <property type="entry name" value="adh_short"/>
    <property type="match status" value="1"/>
</dbReference>
<proteinExistence type="predicted"/>
<dbReference type="EMBL" id="KN832580">
    <property type="protein sequence ID" value="KII83213.1"/>
    <property type="molecule type" value="Genomic_DNA"/>
</dbReference>
<dbReference type="AlphaFoldDB" id="A0A0C9T518"/>
<dbReference type="HOGENOM" id="CLU_010194_44_9_1"/>
<dbReference type="GO" id="GO:0016491">
    <property type="term" value="F:oxidoreductase activity"/>
    <property type="evidence" value="ECO:0007669"/>
    <property type="project" value="UniProtKB-KW"/>
</dbReference>
<reference evidence="2 3" key="1">
    <citation type="submission" date="2014-06" db="EMBL/GenBank/DDBJ databases">
        <title>Evolutionary Origins and Diversification of the Mycorrhizal Mutualists.</title>
        <authorList>
            <consortium name="DOE Joint Genome Institute"/>
            <consortium name="Mycorrhizal Genomics Consortium"/>
            <person name="Kohler A."/>
            <person name="Kuo A."/>
            <person name="Nagy L.G."/>
            <person name="Floudas D."/>
            <person name="Copeland A."/>
            <person name="Barry K.W."/>
            <person name="Cichocki N."/>
            <person name="Veneault-Fourrey C."/>
            <person name="LaButti K."/>
            <person name="Lindquist E.A."/>
            <person name="Lipzen A."/>
            <person name="Lundell T."/>
            <person name="Morin E."/>
            <person name="Murat C."/>
            <person name="Riley R."/>
            <person name="Ohm R."/>
            <person name="Sun H."/>
            <person name="Tunlid A."/>
            <person name="Henrissat B."/>
            <person name="Grigoriev I.V."/>
            <person name="Hibbett D.S."/>
            <person name="Martin F."/>
        </authorList>
    </citation>
    <scope>NUCLEOTIDE SEQUENCE [LARGE SCALE GENOMIC DNA]</scope>
    <source>
        <strain evidence="2 3">FD-325 SS-3</strain>
    </source>
</reference>
<name>A0A0C9T518_PLICR</name>
<dbReference type="SUPFAM" id="SSF51735">
    <property type="entry name" value="NAD(P)-binding Rossmann-fold domains"/>
    <property type="match status" value="1"/>
</dbReference>
<sequence>MLIGANTGIGLEATIHFAKMNPARIIMACRSQEKGEAAIAKVQAATGYKNAQVRLVDLDKSSSVVKFVTAFEEDGGRLDIVVANAALYTEKYGVSSDGWENM</sequence>
<dbReference type="InterPro" id="IPR002347">
    <property type="entry name" value="SDR_fam"/>
</dbReference>
<accession>A0A0C9T518</accession>